<dbReference type="AlphaFoldDB" id="X1PJP0"/>
<evidence type="ECO:0000256" key="2">
    <source>
        <dbReference type="ARBA" id="ARBA00012438"/>
    </source>
</evidence>
<comment type="caution">
    <text evidence="8">The sequence shown here is derived from an EMBL/GenBank/DDBJ whole genome shotgun (WGS) entry which is preliminary data.</text>
</comment>
<dbReference type="PRINTS" id="PR00344">
    <property type="entry name" value="BCTRLSENSOR"/>
</dbReference>
<dbReference type="PANTHER" id="PTHR43711">
    <property type="entry name" value="TWO-COMPONENT HISTIDINE KINASE"/>
    <property type="match status" value="1"/>
</dbReference>
<evidence type="ECO:0000259" key="7">
    <source>
        <dbReference type="PROSITE" id="PS50109"/>
    </source>
</evidence>
<keyword evidence="3" id="KW-0597">Phosphoprotein</keyword>
<evidence type="ECO:0000256" key="4">
    <source>
        <dbReference type="ARBA" id="ARBA00022679"/>
    </source>
</evidence>
<dbReference type="SUPFAM" id="SSF55874">
    <property type="entry name" value="ATPase domain of HSP90 chaperone/DNA topoisomerase II/histidine kinase"/>
    <property type="match status" value="1"/>
</dbReference>
<reference evidence="8" key="1">
    <citation type="journal article" date="2014" name="Front. Microbiol.">
        <title>High frequency of phylogenetically diverse reductive dehalogenase-homologous genes in deep subseafloor sedimentary metagenomes.</title>
        <authorList>
            <person name="Kawai M."/>
            <person name="Futagami T."/>
            <person name="Toyoda A."/>
            <person name="Takaki Y."/>
            <person name="Nishi S."/>
            <person name="Hori S."/>
            <person name="Arai W."/>
            <person name="Tsubouchi T."/>
            <person name="Morono Y."/>
            <person name="Uchiyama I."/>
            <person name="Ito T."/>
            <person name="Fujiyama A."/>
            <person name="Inagaki F."/>
            <person name="Takami H."/>
        </authorList>
    </citation>
    <scope>NUCLEOTIDE SEQUENCE</scope>
    <source>
        <strain evidence="8">Expedition CK06-06</strain>
    </source>
</reference>
<keyword evidence="5" id="KW-0418">Kinase</keyword>
<dbReference type="InterPro" id="IPR005467">
    <property type="entry name" value="His_kinase_dom"/>
</dbReference>
<sequence length="172" mass="19067">AAGKQLVMIKEKALKHSLSLEARISPVLDDLLIMADERRLKQVMFNLLSNAAKFTPDHGRITVEATREGEELIISVADTGIGTEPKDQRKIFNEFYQTSSGLKDKTPGTGLGLPLSKSFIEMHGGKIWVESEGKGKGSRFIFSLPIREANQEMELSALESRMPRGKKVARDL</sequence>
<dbReference type="GO" id="GO:0000160">
    <property type="term" value="P:phosphorelay signal transduction system"/>
    <property type="evidence" value="ECO:0007669"/>
    <property type="project" value="UniProtKB-KW"/>
</dbReference>
<evidence type="ECO:0000256" key="6">
    <source>
        <dbReference type="ARBA" id="ARBA00023012"/>
    </source>
</evidence>
<proteinExistence type="predicted"/>
<evidence type="ECO:0000256" key="5">
    <source>
        <dbReference type="ARBA" id="ARBA00022777"/>
    </source>
</evidence>
<comment type="catalytic activity">
    <reaction evidence="1">
        <text>ATP + protein L-histidine = ADP + protein N-phospho-L-histidine.</text>
        <dbReference type="EC" id="2.7.13.3"/>
    </reaction>
</comment>
<gene>
    <name evidence="8" type="ORF">S06H3_55132</name>
</gene>
<dbReference type="FunFam" id="3.30.565.10:FF:000006">
    <property type="entry name" value="Sensor histidine kinase WalK"/>
    <property type="match status" value="1"/>
</dbReference>
<name>X1PJP0_9ZZZZ</name>
<evidence type="ECO:0000256" key="1">
    <source>
        <dbReference type="ARBA" id="ARBA00000085"/>
    </source>
</evidence>
<accession>X1PJP0</accession>
<dbReference type="GO" id="GO:0004673">
    <property type="term" value="F:protein histidine kinase activity"/>
    <property type="evidence" value="ECO:0007669"/>
    <property type="project" value="UniProtKB-EC"/>
</dbReference>
<dbReference type="InterPro" id="IPR004358">
    <property type="entry name" value="Sig_transdc_His_kin-like_C"/>
</dbReference>
<protein>
    <recommendedName>
        <fullName evidence="2">histidine kinase</fullName>
        <ecNumber evidence="2">2.7.13.3</ecNumber>
    </recommendedName>
</protein>
<dbReference type="PROSITE" id="PS50109">
    <property type="entry name" value="HIS_KIN"/>
    <property type="match status" value="1"/>
</dbReference>
<evidence type="ECO:0000256" key="3">
    <source>
        <dbReference type="ARBA" id="ARBA00022553"/>
    </source>
</evidence>
<dbReference type="SMART" id="SM00387">
    <property type="entry name" value="HATPase_c"/>
    <property type="match status" value="1"/>
</dbReference>
<feature type="non-terminal residue" evidence="8">
    <location>
        <position position="1"/>
    </location>
</feature>
<dbReference type="InterPro" id="IPR036890">
    <property type="entry name" value="HATPase_C_sf"/>
</dbReference>
<dbReference type="EC" id="2.7.13.3" evidence="2"/>
<dbReference type="Pfam" id="PF02518">
    <property type="entry name" value="HATPase_c"/>
    <property type="match status" value="1"/>
</dbReference>
<dbReference type="Gene3D" id="3.30.565.10">
    <property type="entry name" value="Histidine kinase-like ATPase, C-terminal domain"/>
    <property type="match status" value="1"/>
</dbReference>
<organism evidence="8">
    <name type="scientific">marine sediment metagenome</name>
    <dbReference type="NCBI Taxonomy" id="412755"/>
    <lineage>
        <taxon>unclassified sequences</taxon>
        <taxon>metagenomes</taxon>
        <taxon>ecological metagenomes</taxon>
    </lineage>
</organism>
<keyword evidence="4" id="KW-0808">Transferase</keyword>
<feature type="domain" description="Histidine kinase" evidence="7">
    <location>
        <begin position="1"/>
        <end position="148"/>
    </location>
</feature>
<dbReference type="CDD" id="cd16922">
    <property type="entry name" value="HATPase_EvgS-ArcB-TorS-like"/>
    <property type="match status" value="1"/>
</dbReference>
<dbReference type="EMBL" id="BARV01035317">
    <property type="protein sequence ID" value="GAI56053.1"/>
    <property type="molecule type" value="Genomic_DNA"/>
</dbReference>
<dbReference type="InterPro" id="IPR050736">
    <property type="entry name" value="Sensor_HK_Regulatory"/>
</dbReference>
<keyword evidence="6" id="KW-0902">Two-component regulatory system</keyword>
<dbReference type="InterPro" id="IPR003594">
    <property type="entry name" value="HATPase_dom"/>
</dbReference>
<dbReference type="PANTHER" id="PTHR43711:SF31">
    <property type="entry name" value="HISTIDINE KINASE"/>
    <property type="match status" value="1"/>
</dbReference>
<evidence type="ECO:0000313" key="8">
    <source>
        <dbReference type="EMBL" id="GAI56053.1"/>
    </source>
</evidence>